<dbReference type="RefSeq" id="XP_029230844.1">
    <property type="nucleotide sequence ID" value="XM_029369127.1"/>
</dbReference>
<keyword evidence="1" id="KW-0175">Coiled coil</keyword>
<name>A0A3R7PV50_9TRYP</name>
<dbReference type="OrthoDB" id="243515at2759"/>
<dbReference type="AlphaFoldDB" id="A0A3R7PV50"/>
<sequence>MMGSSALVEQESETAMHARVELLQRELLRKQSEIDSFRALSAENKYLREKLMALQDRVHLLTANWTEPATGDGISLRAQLLVYQRHSRVLQDELDRKEESIAELRGQVEQAEDELVASKRRCGILFERLCAVGAVSPANNNEEAVNGGMLGSGVMDEDDPTSFFSLVRKLHGVEMERDLLQEKFLSLQEDHERRGVLVTSMRRENAALRASVSKLIRHVQLGSAMENGTTVPPTTAVEGRDDVAVDARRKLLAYHAQKEVKRTEATPSDAQGG</sequence>
<evidence type="ECO:0000313" key="3">
    <source>
        <dbReference type="Proteomes" id="UP000284403"/>
    </source>
</evidence>
<dbReference type="GeneID" id="40315809"/>
<keyword evidence="3" id="KW-1185">Reference proteome</keyword>
<dbReference type="EMBL" id="MKKU01000079">
    <property type="protein sequence ID" value="RNF25638.1"/>
    <property type="molecule type" value="Genomic_DNA"/>
</dbReference>
<accession>A0A3R7PV50</accession>
<dbReference type="Proteomes" id="UP000284403">
    <property type="component" value="Unassembled WGS sequence"/>
</dbReference>
<feature type="coiled-coil region" evidence="1">
    <location>
        <begin position="87"/>
        <end position="121"/>
    </location>
</feature>
<evidence type="ECO:0000313" key="2">
    <source>
        <dbReference type="EMBL" id="RNF25638.1"/>
    </source>
</evidence>
<gene>
    <name evidence="2" type="ORF">Tco025E_02198</name>
</gene>
<evidence type="ECO:0000256" key="1">
    <source>
        <dbReference type="SAM" id="Coils"/>
    </source>
</evidence>
<organism evidence="2 3">
    <name type="scientific">Trypanosoma conorhini</name>
    <dbReference type="NCBI Taxonomy" id="83891"/>
    <lineage>
        <taxon>Eukaryota</taxon>
        <taxon>Discoba</taxon>
        <taxon>Euglenozoa</taxon>
        <taxon>Kinetoplastea</taxon>
        <taxon>Metakinetoplastina</taxon>
        <taxon>Trypanosomatida</taxon>
        <taxon>Trypanosomatidae</taxon>
        <taxon>Trypanosoma</taxon>
    </lineage>
</organism>
<protein>
    <submittedName>
        <fullName evidence="2">Uncharacterized protein</fullName>
    </submittedName>
</protein>
<proteinExistence type="predicted"/>
<reference evidence="2 3" key="1">
    <citation type="journal article" date="2018" name="BMC Genomics">
        <title>Genomic comparison of Trypanosoma conorhini and Trypanosoma rangeli to Trypanosoma cruzi strains of high and low virulence.</title>
        <authorList>
            <person name="Bradwell K.R."/>
            <person name="Koparde V.N."/>
            <person name="Matveyev A.V."/>
            <person name="Serrano M.G."/>
            <person name="Alves J.M."/>
            <person name="Parikh H."/>
            <person name="Huang B."/>
            <person name="Lee V."/>
            <person name="Espinosa-Alvarez O."/>
            <person name="Ortiz P.A."/>
            <person name="Costa-Martins A.G."/>
            <person name="Teixeira M.M."/>
            <person name="Buck G.A."/>
        </authorList>
    </citation>
    <scope>NUCLEOTIDE SEQUENCE [LARGE SCALE GENOMIC DNA]</scope>
    <source>
        <strain evidence="2 3">025E</strain>
    </source>
</reference>
<comment type="caution">
    <text evidence="2">The sequence shown here is derived from an EMBL/GenBank/DDBJ whole genome shotgun (WGS) entry which is preliminary data.</text>
</comment>
<feature type="coiled-coil region" evidence="1">
    <location>
        <begin position="20"/>
        <end position="57"/>
    </location>
</feature>